<dbReference type="EMBL" id="PYMJ01000009">
    <property type="protein sequence ID" value="PSU48654.1"/>
    <property type="molecule type" value="Genomic_DNA"/>
</dbReference>
<feature type="transmembrane region" description="Helical" evidence="1">
    <location>
        <begin position="61"/>
        <end position="83"/>
    </location>
</feature>
<dbReference type="AlphaFoldDB" id="A0A2T3JIG7"/>
<evidence type="ECO:0000313" key="2">
    <source>
        <dbReference type="EMBL" id="PSU48654.1"/>
    </source>
</evidence>
<keyword evidence="1" id="KW-0472">Membrane</keyword>
<feature type="transmembrane region" description="Helical" evidence="1">
    <location>
        <begin position="120"/>
        <end position="143"/>
    </location>
</feature>
<comment type="caution">
    <text evidence="2">The sequence shown here is derived from an EMBL/GenBank/DDBJ whole genome shotgun (WGS) entry which is preliminary data.</text>
</comment>
<accession>A0A2T3JIG7</accession>
<evidence type="ECO:0000256" key="1">
    <source>
        <dbReference type="SAM" id="Phobius"/>
    </source>
</evidence>
<reference evidence="2 3" key="1">
    <citation type="submission" date="2018-01" db="EMBL/GenBank/DDBJ databases">
        <title>Whole genome sequencing of Histamine producing bacteria.</title>
        <authorList>
            <person name="Butler K."/>
        </authorList>
    </citation>
    <scope>NUCLEOTIDE SEQUENCE [LARGE SCALE GENOMIC DNA]</scope>
    <source>
        <strain evidence="2 3">JCM 12947</strain>
    </source>
</reference>
<protein>
    <recommendedName>
        <fullName evidence="4">DUF340 domain-containing protein</fullName>
    </recommendedName>
</protein>
<keyword evidence="1" id="KW-1133">Transmembrane helix</keyword>
<proteinExistence type="predicted"/>
<dbReference type="RefSeq" id="WP_107242832.1">
    <property type="nucleotide sequence ID" value="NZ_JBALVU010000194.1"/>
</dbReference>
<feature type="transmembrane region" description="Helical" evidence="1">
    <location>
        <begin position="89"/>
        <end position="108"/>
    </location>
</feature>
<dbReference type="Proteomes" id="UP000240987">
    <property type="component" value="Unassembled WGS sequence"/>
</dbReference>
<gene>
    <name evidence="2" type="ORF">C9J12_11425</name>
</gene>
<keyword evidence="3" id="KW-1185">Reference proteome</keyword>
<name>A0A2T3JIG7_9GAMM</name>
<dbReference type="OrthoDB" id="6443879at2"/>
<organism evidence="2 3">
    <name type="scientific">Photobacterium frigidiphilum</name>
    <dbReference type="NCBI Taxonomy" id="264736"/>
    <lineage>
        <taxon>Bacteria</taxon>
        <taxon>Pseudomonadati</taxon>
        <taxon>Pseudomonadota</taxon>
        <taxon>Gammaproteobacteria</taxon>
        <taxon>Vibrionales</taxon>
        <taxon>Vibrionaceae</taxon>
        <taxon>Photobacterium</taxon>
    </lineage>
</organism>
<sequence>MLKSIHDMKFVFLALALAIFTETLTTGTPLFSMWDSAVAMSVIVFLALVTKHYINSPLPAFAYATIIGIAICLPDTVIRTFFLDSIGKVGFLSCCVPLLAFAGLSVGGKMEELKKLSWKIVVLFLIVSTSCFFGASIIAQIGFTMKGII</sequence>
<evidence type="ECO:0008006" key="4">
    <source>
        <dbReference type="Google" id="ProtNLM"/>
    </source>
</evidence>
<evidence type="ECO:0000313" key="3">
    <source>
        <dbReference type="Proteomes" id="UP000240987"/>
    </source>
</evidence>
<keyword evidence="1" id="KW-0812">Transmembrane</keyword>